<protein>
    <submittedName>
        <fullName evidence="3">Putative alkaline shock family protein YloU</fullName>
    </submittedName>
</protein>
<dbReference type="PANTHER" id="PTHR34297:SF3">
    <property type="entry name" value="ALKALINE SHOCK PROTEIN 23"/>
    <property type="match status" value="1"/>
</dbReference>
<dbReference type="PANTHER" id="PTHR34297">
    <property type="entry name" value="HYPOTHETICAL CYTOSOLIC PROTEIN-RELATED"/>
    <property type="match status" value="1"/>
</dbReference>
<sequence length="196" mass="20808">MSQDSGKTMTKERDGEHGQGSTATAPTGPQGDRRPGQGRDLEGQGKGELVTSTGRTTIVDGVVSKVAGKAAREIGGVYAMGAGMGRTFGSMKERLPGMSKNVAQGVDVEVGERQAAVDIDLVVEYGVSIPDLAGAVRENVIRSVQHMCGLEVVEVNVTVDDIHLPDEDGDGDDQGGGRDRRQEHSEHREQRESRVQ</sequence>
<dbReference type="AlphaFoldDB" id="A0A3D9SSR9"/>
<proteinExistence type="inferred from homology"/>
<comment type="caution">
    <text evidence="3">The sequence shown here is derived from an EMBL/GenBank/DDBJ whole genome shotgun (WGS) entry which is preliminary data.</text>
</comment>
<feature type="region of interest" description="Disordered" evidence="2">
    <location>
        <begin position="1"/>
        <end position="53"/>
    </location>
</feature>
<evidence type="ECO:0000313" key="4">
    <source>
        <dbReference type="Proteomes" id="UP000256661"/>
    </source>
</evidence>
<keyword evidence="4" id="KW-1185">Reference proteome</keyword>
<dbReference type="Proteomes" id="UP000256661">
    <property type="component" value="Unassembled WGS sequence"/>
</dbReference>
<evidence type="ECO:0000256" key="2">
    <source>
        <dbReference type="SAM" id="MobiDB-lite"/>
    </source>
</evidence>
<evidence type="ECO:0000256" key="1">
    <source>
        <dbReference type="ARBA" id="ARBA00005721"/>
    </source>
</evidence>
<dbReference type="Pfam" id="PF03780">
    <property type="entry name" value="Asp23"/>
    <property type="match status" value="1"/>
</dbReference>
<feature type="compositionally biased region" description="Basic and acidic residues" evidence="2">
    <location>
        <begin position="31"/>
        <end position="45"/>
    </location>
</feature>
<comment type="similarity">
    <text evidence="1">Belongs to the asp23 family.</text>
</comment>
<gene>
    <name evidence="3" type="ORF">DFJ69_4150</name>
</gene>
<dbReference type="InterPro" id="IPR005531">
    <property type="entry name" value="Asp23"/>
</dbReference>
<reference evidence="3 4" key="1">
    <citation type="submission" date="2018-08" db="EMBL/GenBank/DDBJ databases">
        <title>Sequencing the genomes of 1000 actinobacteria strains.</title>
        <authorList>
            <person name="Klenk H.-P."/>
        </authorList>
    </citation>
    <scope>NUCLEOTIDE SEQUENCE [LARGE SCALE GENOMIC DNA]</scope>
    <source>
        <strain evidence="3 4">DSM 43927</strain>
    </source>
</reference>
<feature type="region of interest" description="Disordered" evidence="2">
    <location>
        <begin position="161"/>
        <end position="196"/>
    </location>
</feature>
<feature type="compositionally biased region" description="Basic and acidic residues" evidence="2">
    <location>
        <begin position="175"/>
        <end position="196"/>
    </location>
</feature>
<name>A0A3D9SSR9_9ACTN</name>
<evidence type="ECO:0000313" key="3">
    <source>
        <dbReference type="EMBL" id="REE98657.1"/>
    </source>
</evidence>
<organism evidence="3 4">
    <name type="scientific">Thermomonospora umbrina</name>
    <dbReference type="NCBI Taxonomy" id="111806"/>
    <lineage>
        <taxon>Bacteria</taxon>
        <taxon>Bacillati</taxon>
        <taxon>Actinomycetota</taxon>
        <taxon>Actinomycetes</taxon>
        <taxon>Streptosporangiales</taxon>
        <taxon>Thermomonosporaceae</taxon>
        <taxon>Thermomonospora</taxon>
    </lineage>
</organism>
<dbReference type="EMBL" id="QTTT01000001">
    <property type="protein sequence ID" value="REE98657.1"/>
    <property type="molecule type" value="Genomic_DNA"/>
</dbReference>
<accession>A0A3D9SSR9</accession>